<protein>
    <submittedName>
        <fullName evidence="4">CEP95 protein</fullName>
    </submittedName>
</protein>
<keyword evidence="1" id="KW-0175">Coiled coil</keyword>
<feature type="domain" description="DUF5745" evidence="3">
    <location>
        <begin position="44"/>
        <end position="102"/>
    </location>
</feature>
<reference evidence="4 5" key="1">
    <citation type="submission" date="2019-09" db="EMBL/GenBank/DDBJ databases">
        <title>Bird 10,000 Genomes (B10K) Project - Family phase.</title>
        <authorList>
            <person name="Zhang G."/>
        </authorList>
    </citation>
    <scope>NUCLEOTIDE SEQUENCE [LARGE SCALE GENOMIC DNA]</scope>
    <source>
        <strain evidence="4">B10K-DU-029-41</strain>
        <tissue evidence="4">Liver</tissue>
    </source>
</reference>
<dbReference type="InterPro" id="IPR044039">
    <property type="entry name" value="DUF5745"/>
</dbReference>
<gene>
    <name evidence="4" type="primary">Cep95</name>
    <name evidence="4" type="ORF">IFRKOW_R13796</name>
</gene>
<accession>A0A7K6PGP3</accession>
<evidence type="ECO:0000313" key="5">
    <source>
        <dbReference type="Proteomes" id="UP000542689"/>
    </source>
</evidence>
<dbReference type="PANTHER" id="PTHR22545:SF0">
    <property type="entry name" value="CENTROSOMAL PROTEIN OF 95 KDA"/>
    <property type="match status" value="1"/>
</dbReference>
<keyword evidence="5" id="KW-1185">Reference proteome</keyword>
<feature type="non-terminal residue" evidence="4">
    <location>
        <position position="833"/>
    </location>
</feature>
<evidence type="ECO:0000256" key="1">
    <source>
        <dbReference type="SAM" id="Coils"/>
    </source>
</evidence>
<dbReference type="Gene3D" id="1.10.418.10">
    <property type="entry name" value="Calponin-like domain"/>
    <property type="match status" value="1"/>
</dbReference>
<comment type="caution">
    <text evidence="4">The sequence shown here is derived from an EMBL/GenBank/DDBJ whole genome shotgun (WGS) entry which is preliminary data.</text>
</comment>
<feature type="non-terminal residue" evidence="4">
    <location>
        <position position="1"/>
    </location>
</feature>
<dbReference type="InterPro" id="IPR026619">
    <property type="entry name" value="CEP95"/>
</dbReference>
<dbReference type="AlphaFoldDB" id="A0A7K6PGP3"/>
<dbReference type="Proteomes" id="UP000542689">
    <property type="component" value="Unassembled WGS sequence"/>
</dbReference>
<evidence type="ECO:0000259" key="3">
    <source>
        <dbReference type="Pfam" id="PF19016"/>
    </source>
</evidence>
<evidence type="ECO:0000256" key="2">
    <source>
        <dbReference type="SAM" id="MobiDB-lite"/>
    </source>
</evidence>
<evidence type="ECO:0000313" key="4">
    <source>
        <dbReference type="EMBL" id="NWW60620.1"/>
    </source>
</evidence>
<feature type="compositionally biased region" description="Basic and acidic residues" evidence="2">
    <location>
        <begin position="407"/>
        <end position="419"/>
    </location>
</feature>
<feature type="coiled-coil region" evidence="1">
    <location>
        <begin position="505"/>
        <end position="532"/>
    </location>
</feature>
<dbReference type="EMBL" id="VZRS01005990">
    <property type="protein sequence ID" value="NWW60620.1"/>
    <property type="molecule type" value="Genomic_DNA"/>
</dbReference>
<dbReference type="Pfam" id="PF19016">
    <property type="entry name" value="DUF5745"/>
    <property type="match status" value="1"/>
</dbReference>
<dbReference type="InterPro" id="IPR036872">
    <property type="entry name" value="CH_dom_sf"/>
</dbReference>
<dbReference type="GO" id="GO:0000922">
    <property type="term" value="C:spindle pole"/>
    <property type="evidence" value="ECO:0007669"/>
    <property type="project" value="InterPro"/>
</dbReference>
<feature type="compositionally biased region" description="Low complexity" evidence="2">
    <location>
        <begin position="446"/>
        <end position="457"/>
    </location>
</feature>
<proteinExistence type="predicted"/>
<dbReference type="GO" id="GO:0005813">
    <property type="term" value="C:centrosome"/>
    <property type="evidence" value="ECO:0007669"/>
    <property type="project" value="InterPro"/>
</dbReference>
<feature type="region of interest" description="Disordered" evidence="2">
    <location>
        <begin position="407"/>
        <end position="426"/>
    </location>
</feature>
<organism evidence="4 5">
    <name type="scientific">Ifrita kowaldi</name>
    <name type="common">blue-capped ifrita</name>
    <dbReference type="NCBI Taxonomy" id="461245"/>
    <lineage>
        <taxon>Eukaryota</taxon>
        <taxon>Metazoa</taxon>
        <taxon>Chordata</taxon>
        <taxon>Craniata</taxon>
        <taxon>Vertebrata</taxon>
        <taxon>Euteleostomi</taxon>
        <taxon>Archelosauria</taxon>
        <taxon>Archosauria</taxon>
        <taxon>Dinosauria</taxon>
        <taxon>Saurischia</taxon>
        <taxon>Theropoda</taxon>
        <taxon>Coelurosauria</taxon>
        <taxon>Aves</taxon>
        <taxon>Neognathae</taxon>
        <taxon>Neoaves</taxon>
        <taxon>Telluraves</taxon>
        <taxon>Australaves</taxon>
        <taxon>Passeriformes</taxon>
        <taxon>Corvoidea</taxon>
        <taxon>Cinclosomatidae</taxon>
        <taxon>Ifrita</taxon>
    </lineage>
</organism>
<name>A0A7K6PGP3_9CORV</name>
<dbReference type="PANTHER" id="PTHR22545">
    <property type="entry name" value="CENTROSOMAL PROTEIN OF 95 KDA"/>
    <property type="match status" value="1"/>
</dbReference>
<sequence>IDWVDVANDLLRTCHINQHIKHLSECGADVFVHLYESILAEKVPDFIAAPRSQEDDAHNVQAVIDSLALDYLQVSLSHITGENIVKGDRESIKNLLEIFDGLLEYLREVSEASSQTGAEINVLSSDEIQIASQEQLESTTGQLTQHTLLSSVEGSQSEYFVLTCDADGSESTSELIKLGDTAHSFSKRGEGWMESVHAGEPHKGSLSASATKLGEPIQQAIPLLPPFQPSDPGWRDYHSSDRQAAALACSQAVNIPTAMAHIFFYLLLTLVGTVPLTHTYLSSASAVGEMVGSDDAEDKVTKVPLVCESSVSASSFEEKLSLCAEQVTQTPRPESQHQPRTTRQVQIFGTEPHCRYKNSTTDLLEDSLSHRTAKEKVPEQEFHEASENLSRRLNELDLMLKRALSEHTREEELRDEDSLSQHSDSVMDYGRRTAERDTSHPRYPGRPRSLSPASPSSQHQEHELHGSGTGQIKTIRSQLQKERDERTRKTKLVTKAYENELRIYEAREKRILSKLREAAKEVEQEYKENIFQEPPKVSQPVKVYSRKTTPQYPKYSQWIPKRGIMKPKQAAPMTIRDNDLLLQLLEEFPQLHISPRTLNKMWQRQLAHTLHLKALAGRPRPKLLNEVEQALKKHELLAAIIKRDQDHSKRLQEIKQRIHRQKWAQNKVTERRQQLARARKYYEDYRVQLRARMMRERTREAKIFKNLFEEGLEIQRQRLRDLRVYAQEKRDEQRREHQNELESLENYYKDQFSMLAEAISQEFQEIQTREKAQAQMLQKTRKELRSKMEKEIQQLQAAIIHNDDDTFFQELETDRLRTRLQMASFQYSQSHFF</sequence>
<feature type="compositionally biased region" description="Basic and acidic residues" evidence="2">
    <location>
        <begin position="431"/>
        <end position="440"/>
    </location>
</feature>
<feature type="region of interest" description="Disordered" evidence="2">
    <location>
        <begin position="431"/>
        <end position="487"/>
    </location>
</feature>